<accession>A0ABR2U4R1</accession>
<protein>
    <recommendedName>
        <fullName evidence="4">AAA+ ATPase domain-containing protein</fullName>
    </recommendedName>
</protein>
<evidence type="ECO:0000256" key="1">
    <source>
        <dbReference type="ARBA" id="ARBA00022737"/>
    </source>
</evidence>
<dbReference type="InterPro" id="IPR027417">
    <property type="entry name" value="P-loop_NTPase"/>
</dbReference>
<gene>
    <name evidence="5" type="ORF">V6N11_058605</name>
</gene>
<keyword evidence="1" id="KW-0677">Repeat</keyword>
<keyword evidence="3" id="KW-0067">ATP-binding</keyword>
<dbReference type="SMART" id="SM00382">
    <property type="entry name" value="AAA"/>
    <property type="match status" value="1"/>
</dbReference>
<feature type="domain" description="AAA+ ATPase" evidence="4">
    <location>
        <begin position="167"/>
        <end position="307"/>
    </location>
</feature>
<keyword evidence="6" id="KW-1185">Reference proteome</keyword>
<keyword evidence="2" id="KW-0547">Nucleotide-binding</keyword>
<dbReference type="Gene3D" id="4.10.860.10">
    <property type="entry name" value="UVR domain"/>
    <property type="match status" value="1"/>
</dbReference>
<dbReference type="EMBL" id="JBBPBN010000002">
    <property type="protein sequence ID" value="KAK9044711.1"/>
    <property type="molecule type" value="Genomic_DNA"/>
</dbReference>
<dbReference type="Proteomes" id="UP001396334">
    <property type="component" value="Unassembled WGS sequence"/>
</dbReference>
<dbReference type="InterPro" id="IPR003593">
    <property type="entry name" value="AAA+_ATPase"/>
</dbReference>
<reference evidence="5 6" key="1">
    <citation type="journal article" date="2024" name="G3 (Bethesda)">
        <title>Genome assembly of Hibiscus sabdariffa L. provides insights into metabolisms of medicinal natural products.</title>
        <authorList>
            <person name="Kim T."/>
        </authorList>
    </citation>
    <scope>NUCLEOTIDE SEQUENCE [LARGE SCALE GENOMIC DNA]</scope>
    <source>
        <strain evidence="5">TK-2024</strain>
        <tissue evidence="5">Old leaves</tissue>
    </source>
</reference>
<dbReference type="PANTHER" id="PTHR11638">
    <property type="entry name" value="ATP-DEPENDENT CLP PROTEASE"/>
    <property type="match status" value="1"/>
</dbReference>
<dbReference type="InterPro" id="IPR003959">
    <property type="entry name" value="ATPase_AAA_core"/>
</dbReference>
<comment type="caution">
    <text evidence="5">The sequence shown here is derived from an EMBL/GenBank/DDBJ whole genome shotgun (WGS) entry which is preliminary data.</text>
</comment>
<evidence type="ECO:0000256" key="3">
    <source>
        <dbReference type="ARBA" id="ARBA00022840"/>
    </source>
</evidence>
<dbReference type="PANTHER" id="PTHR11638:SF155">
    <property type="entry name" value="CHAPERONE PROTEIN CLPC1, CHLOROPLASTIC-LIKE"/>
    <property type="match status" value="1"/>
</dbReference>
<dbReference type="SUPFAM" id="SSF52540">
    <property type="entry name" value="P-loop containing nucleoside triphosphate hydrolases"/>
    <property type="match status" value="1"/>
</dbReference>
<evidence type="ECO:0000313" key="5">
    <source>
        <dbReference type="EMBL" id="KAK9044711.1"/>
    </source>
</evidence>
<name>A0ABR2U4R1_9ROSI</name>
<sequence length="392" mass="43946">MAKFLAESSIVPALVTSRSHGPSKESGKLKRFVKMMCSLQTPGLRIRSFSGSNSLDNMVSLGQDFRSKVEISVSSRRGRGTRSRPQLYWIRASSSWIASGRLFVWSVRAMKLALLLEEQLATQIKMPTLEEYGTNLTKLAEEARNLFFCFIILDQIERVVQILGRRTKNNPCLIGESGVGKTAIVEGLAQRIARGDVPDTIEGKKVITLDMGLLVAGTKYRGEFEERLKKLMEEIKQSDEIILFIDEVHTLIGAGAAEGAIDAANTLKPALARGELQCIGATTLDEYRKHIEKDTALERRFQPLKVPEPSVDETIQILKGLQERWEIRYTDETLISTDGPRGLDRLIDETGSRVHHHHAHLPEEAKELEKMLRQITRSKNEAVRGQDSSLKN</sequence>
<dbReference type="Gene3D" id="3.40.50.300">
    <property type="entry name" value="P-loop containing nucleotide triphosphate hydrolases"/>
    <property type="match status" value="1"/>
</dbReference>
<dbReference type="InterPro" id="IPR050130">
    <property type="entry name" value="ClpA_ClpB"/>
</dbReference>
<evidence type="ECO:0000313" key="6">
    <source>
        <dbReference type="Proteomes" id="UP001396334"/>
    </source>
</evidence>
<evidence type="ECO:0000259" key="4">
    <source>
        <dbReference type="SMART" id="SM00382"/>
    </source>
</evidence>
<dbReference type="CDD" id="cd00009">
    <property type="entry name" value="AAA"/>
    <property type="match status" value="1"/>
</dbReference>
<proteinExistence type="predicted"/>
<dbReference type="Gene3D" id="1.10.8.60">
    <property type="match status" value="1"/>
</dbReference>
<dbReference type="Pfam" id="PF00004">
    <property type="entry name" value="AAA"/>
    <property type="match status" value="1"/>
</dbReference>
<evidence type="ECO:0000256" key="2">
    <source>
        <dbReference type="ARBA" id="ARBA00022741"/>
    </source>
</evidence>
<organism evidence="5 6">
    <name type="scientific">Hibiscus sabdariffa</name>
    <name type="common">roselle</name>
    <dbReference type="NCBI Taxonomy" id="183260"/>
    <lineage>
        <taxon>Eukaryota</taxon>
        <taxon>Viridiplantae</taxon>
        <taxon>Streptophyta</taxon>
        <taxon>Embryophyta</taxon>
        <taxon>Tracheophyta</taxon>
        <taxon>Spermatophyta</taxon>
        <taxon>Magnoliopsida</taxon>
        <taxon>eudicotyledons</taxon>
        <taxon>Gunneridae</taxon>
        <taxon>Pentapetalae</taxon>
        <taxon>rosids</taxon>
        <taxon>malvids</taxon>
        <taxon>Malvales</taxon>
        <taxon>Malvaceae</taxon>
        <taxon>Malvoideae</taxon>
        <taxon>Hibiscus</taxon>
    </lineage>
</organism>